<dbReference type="EMBL" id="CAJHIO010000002">
    <property type="protein sequence ID" value="CAD6491124.1"/>
    <property type="molecule type" value="Genomic_DNA"/>
</dbReference>
<reference evidence="1" key="1">
    <citation type="submission" date="2020-10" db="EMBL/GenBank/DDBJ databases">
        <authorList>
            <person name="Hahn C.J."/>
            <person name="Laso-Perez R."/>
            <person name="Vulcano F."/>
            <person name="Vaziourakis K.-M."/>
            <person name="Stokke R."/>
            <person name="Steen I.H."/>
            <person name="Teske A."/>
            <person name="Boetius A."/>
            <person name="Liebeke M."/>
            <person name="Amann R."/>
            <person name="Knittel K."/>
        </authorList>
    </citation>
    <scope>NUCLEOTIDE SEQUENCE</scope>
    <source>
        <strain evidence="1">Gfbio:e3339647-f889-4370-9287-4fb5cb688e4c:AG392O15_GoMArc1</strain>
    </source>
</reference>
<protein>
    <recommendedName>
        <fullName evidence="3">CopG family transcriptional regulator</fullName>
    </recommendedName>
</protein>
<gene>
    <name evidence="1" type="ORF">CHKLHMKO_00075</name>
</gene>
<dbReference type="AlphaFoldDB" id="A0A811T215"/>
<sequence>MNEEYGEIRIPTRLIEEIEERIGETEFESVEEYVTFVLEEVIRDDEEEAPEEVFSEEDEAKVKERLRALGYLD</sequence>
<comment type="caution">
    <text evidence="1">The sequence shown here is derived from an EMBL/GenBank/DDBJ whole genome shotgun (WGS) entry which is preliminary data.</text>
</comment>
<proteinExistence type="predicted"/>
<name>A0A811T215_9EURY</name>
<dbReference type="Proteomes" id="UP000610373">
    <property type="component" value="Unassembled WGS sequence"/>
</dbReference>
<evidence type="ECO:0008006" key="3">
    <source>
        <dbReference type="Google" id="ProtNLM"/>
    </source>
</evidence>
<evidence type="ECO:0000313" key="1">
    <source>
        <dbReference type="EMBL" id="CAD6491124.1"/>
    </source>
</evidence>
<organism evidence="1 2">
    <name type="scientific">Candidatus Argoarchaeum ethanivorans</name>
    <dbReference type="NCBI Taxonomy" id="2608793"/>
    <lineage>
        <taxon>Archaea</taxon>
        <taxon>Methanobacteriati</taxon>
        <taxon>Methanobacteriota</taxon>
        <taxon>Stenosarchaea group</taxon>
        <taxon>Methanomicrobia</taxon>
        <taxon>Methanosarcinales</taxon>
        <taxon>Methanosarcinales incertae sedis</taxon>
        <taxon>GOM Arc I cluster</taxon>
        <taxon>Candidatus Argoarchaeum</taxon>
    </lineage>
</organism>
<evidence type="ECO:0000313" key="2">
    <source>
        <dbReference type="Proteomes" id="UP000610373"/>
    </source>
</evidence>
<accession>A0A811T215</accession>